<dbReference type="GO" id="GO:0004792">
    <property type="term" value="F:thiosulfate-cyanide sulfurtransferase activity"/>
    <property type="evidence" value="ECO:0007669"/>
    <property type="project" value="UniProtKB-EC"/>
</dbReference>
<feature type="non-terminal residue" evidence="2">
    <location>
        <position position="1"/>
    </location>
</feature>
<dbReference type="InterPro" id="IPR001763">
    <property type="entry name" value="Rhodanese-like_dom"/>
</dbReference>
<dbReference type="EC" id="2.8.1.1" evidence="2"/>
<dbReference type="AlphaFoldDB" id="A0A086QYI6"/>
<sequence length="36" mass="4047">VRSARGCEMLAHLGFQTLNYRGSYSDWSAALEAEKK</sequence>
<evidence type="ECO:0000259" key="1">
    <source>
        <dbReference type="PROSITE" id="PS50206"/>
    </source>
</evidence>
<dbReference type="InterPro" id="IPR036873">
    <property type="entry name" value="Rhodanese-like_dom_sf"/>
</dbReference>
<organism evidence="2 3">
    <name type="scientific">Toxoplasma gondii MAS</name>
    <dbReference type="NCBI Taxonomy" id="943118"/>
    <lineage>
        <taxon>Eukaryota</taxon>
        <taxon>Sar</taxon>
        <taxon>Alveolata</taxon>
        <taxon>Apicomplexa</taxon>
        <taxon>Conoidasida</taxon>
        <taxon>Coccidia</taxon>
        <taxon>Eucoccidiorida</taxon>
        <taxon>Eimeriorina</taxon>
        <taxon>Sarcocystidae</taxon>
        <taxon>Toxoplasma</taxon>
    </lineage>
</organism>
<proteinExistence type="predicted"/>
<gene>
    <name evidence="2" type="ORF">TGMAS_314422C</name>
</gene>
<name>A0A086QYI6_TOXGO</name>
<feature type="domain" description="Rhodanese" evidence="1">
    <location>
        <begin position="1"/>
        <end position="36"/>
    </location>
</feature>
<reference evidence="2 3" key="1">
    <citation type="submission" date="2014-04" db="EMBL/GenBank/DDBJ databases">
        <authorList>
            <person name="Sibley D."/>
            <person name="Venepally P."/>
            <person name="Karamycheva S."/>
            <person name="Hadjithomas M."/>
            <person name="Khan A."/>
            <person name="Brunk B."/>
            <person name="Roos D."/>
            <person name="Caler E."/>
            <person name="Lorenzi H."/>
        </authorList>
    </citation>
    <scope>NUCLEOTIDE SEQUENCE [LARGE SCALE GENOMIC DNA]</scope>
    <source>
        <strain evidence="2 3">MAS</strain>
    </source>
</reference>
<evidence type="ECO:0000313" key="2">
    <source>
        <dbReference type="EMBL" id="KFH17668.1"/>
    </source>
</evidence>
<dbReference type="PROSITE" id="PS50206">
    <property type="entry name" value="RHODANESE_3"/>
    <property type="match status" value="1"/>
</dbReference>
<dbReference type="Proteomes" id="UP000028821">
    <property type="component" value="Unassembled WGS sequence"/>
</dbReference>
<dbReference type="VEuPathDB" id="ToxoDB:TGMAS_314422C"/>
<evidence type="ECO:0000313" key="3">
    <source>
        <dbReference type="Proteomes" id="UP000028821"/>
    </source>
</evidence>
<dbReference type="SUPFAM" id="SSF52821">
    <property type="entry name" value="Rhodanese/Cell cycle control phosphatase"/>
    <property type="match status" value="1"/>
</dbReference>
<protein>
    <submittedName>
        <fullName evidence="2">Rhodanese family domain-containing protein</fullName>
        <ecNumber evidence="2">2.8.1.1</ecNumber>
    </submittedName>
</protein>
<comment type="caution">
    <text evidence="2">The sequence shown here is derived from an EMBL/GenBank/DDBJ whole genome shotgun (WGS) entry which is preliminary data.</text>
</comment>
<dbReference type="EMBL" id="AEXC02000209">
    <property type="protein sequence ID" value="KFH17668.1"/>
    <property type="molecule type" value="Genomic_DNA"/>
</dbReference>
<keyword evidence="2" id="KW-0808">Transferase</keyword>
<accession>A0A086QYI6</accession>